<evidence type="ECO:0000313" key="3">
    <source>
        <dbReference type="Proteomes" id="UP001150238"/>
    </source>
</evidence>
<feature type="chain" id="PRO_5040840244" evidence="1">
    <location>
        <begin position="19"/>
        <end position="166"/>
    </location>
</feature>
<dbReference type="EMBL" id="JANVFS010000028">
    <property type="protein sequence ID" value="KAJ4471825.1"/>
    <property type="molecule type" value="Genomic_DNA"/>
</dbReference>
<dbReference type="AlphaFoldDB" id="A0A9W9A0Y4"/>
<keyword evidence="1" id="KW-0732">Signal</keyword>
<feature type="non-terminal residue" evidence="2">
    <location>
        <position position="166"/>
    </location>
</feature>
<feature type="signal peptide" evidence="1">
    <location>
        <begin position="1"/>
        <end position="18"/>
    </location>
</feature>
<comment type="caution">
    <text evidence="2">The sequence shown here is derived from an EMBL/GenBank/DDBJ whole genome shotgun (WGS) entry which is preliminary data.</text>
</comment>
<evidence type="ECO:0000256" key="1">
    <source>
        <dbReference type="SAM" id="SignalP"/>
    </source>
</evidence>
<dbReference type="Proteomes" id="UP001150238">
    <property type="component" value="Unassembled WGS sequence"/>
</dbReference>
<reference evidence="2" key="1">
    <citation type="submission" date="2022-08" db="EMBL/GenBank/DDBJ databases">
        <authorList>
            <consortium name="DOE Joint Genome Institute"/>
            <person name="Min B."/>
            <person name="Riley R."/>
            <person name="Sierra-Patev S."/>
            <person name="Naranjo-Ortiz M."/>
            <person name="Looney B."/>
            <person name="Konkel Z."/>
            <person name="Slot J.C."/>
            <person name="Sakamoto Y."/>
            <person name="Steenwyk J.L."/>
            <person name="Rokas A."/>
            <person name="Carro J."/>
            <person name="Camarero S."/>
            <person name="Ferreira P."/>
            <person name="Molpeceres G."/>
            <person name="Ruiz-Duenas F.J."/>
            <person name="Serrano A."/>
            <person name="Henrissat B."/>
            <person name="Drula E."/>
            <person name="Hughes K.W."/>
            <person name="Mata J.L."/>
            <person name="Ishikawa N.K."/>
            <person name="Vargas-Isla R."/>
            <person name="Ushijima S."/>
            <person name="Smith C.A."/>
            <person name="Ahrendt S."/>
            <person name="Andreopoulos W."/>
            <person name="He G."/>
            <person name="Labutti K."/>
            <person name="Lipzen A."/>
            <person name="Ng V."/>
            <person name="Sandor L."/>
            <person name="Barry K."/>
            <person name="Martinez A.T."/>
            <person name="Xiao Y."/>
            <person name="Gibbons J.G."/>
            <person name="Terashima K."/>
            <person name="Hibbett D.S."/>
            <person name="Grigoriev I.V."/>
        </authorList>
    </citation>
    <scope>NUCLEOTIDE SEQUENCE</scope>
    <source>
        <strain evidence="2">Sp2 HRB7682 ss15</strain>
    </source>
</reference>
<sequence>MRFNFFFGVLGVVSAVCAAPSPSRPDSHTARELSNELSALNTTATAWTTDYTTVKNFPREEKLQIEVFYDSNIDEGHTVKHLDEKVEATIRALEMESGTLSKDSQVEYKFKGNPHFGDRRCGFIYRFVGGKNYYYAYVRLGQIKKGKEDRERVVRVLVGRPSWAKP</sequence>
<evidence type="ECO:0000313" key="2">
    <source>
        <dbReference type="EMBL" id="KAJ4471825.1"/>
    </source>
</evidence>
<accession>A0A9W9A0Y4</accession>
<proteinExistence type="predicted"/>
<gene>
    <name evidence="2" type="ORF">C8J55DRAFT_521082</name>
</gene>
<name>A0A9W9A0Y4_9AGAR</name>
<organism evidence="2 3">
    <name type="scientific">Lentinula lateritia</name>
    <dbReference type="NCBI Taxonomy" id="40482"/>
    <lineage>
        <taxon>Eukaryota</taxon>
        <taxon>Fungi</taxon>
        <taxon>Dikarya</taxon>
        <taxon>Basidiomycota</taxon>
        <taxon>Agaricomycotina</taxon>
        <taxon>Agaricomycetes</taxon>
        <taxon>Agaricomycetidae</taxon>
        <taxon>Agaricales</taxon>
        <taxon>Marasmiineae</taxon>
        <taxon>Omphalotaceae</taxon>
        <taxon>Lentinula</taxon>
    </lineage>
</organism>
<protein>
    <submittedName>
        <fullName evidence="2">Uncharacterized protein</fullName>
    </submittedName>
</protein>
<reference evidence="2" key="2">
    <citation type="journal article" date="2023" name="Proc. Natl. Acad. Sci. U.S.A.">
        <title>A global phylogenomic analysis of the shiitake genus Lentinula.</title>
        <authorList>
            <person name="Sierra-Patev S."/>
            <person name="Min B."/>
            <person name="Naranjo-Ortiz M."/>
            <person name="Looney B."/>
            <person name="Konkel Z."/>
            <person name="Slot J.C."/>
            <person name="Sakamoto Y."/>
            <person name="Steenwyk J.L."/>
            <person name="Rokas A."/>
            <person name="Carro J."/>
            <person name="Camarero S."/>
            <person name="Ferreira P."/>
            <person name="Molpeceres G."/>
            <person name="Ruiz-Duenas F.J."/>
            <person name="Serrano A."/>
            <person name="Henrissat B."/>
            <person name="Drula E."/>
            <person name="Hughes K.W."/>
            <person name="Mata J.L."/>
            <person name="Ishikawa N.K."/>
            <person name="Vargas-Isla R."/>
            <person name="Ushijima S."/>
            <person name="Smith C.A."/>
            <person name="Donoghue J."/>
            <person name="Ahrendt S."/>
            <person name="Andreopoulos W."/>
            <person name="He G."/>
            <person name="LaButti K."/>
            <person name="Lipzen A."/>
            <person name="Ng V."/>
            <person name="Riley R."/>
            <person name="Sandor L."/>
            <person name="Barry K."/>
            <person name="Martinez A.T."/>
            <person name="Xiao Y."/>
            <person name="Gibbons J.G."/>
            <person name="Terashima K."/>
            <person name="Grigoriev I.V."/>
            <person name="Hibbett D."/>
        </authorList>
    </citation>
    <scope>NUCLEOTIDE SEQUENCE</scope>
    <source>
        <strain evidence="2">Sp2 HRB7682 ss15</strain>
    </source>
</reference>